<reference evidence="1" key="1">
    <citation type="submission" date="2021-08" db="EMBL/GenBank/DDBJ databases">
        <authorList>
            <person name="Papudeshi B."/>
            <person name="Bashey-Visser F."/>
        </authorList>
    </citation>
    <scope>NUCLEOTIDE SEQUENCE</scope>
    <source>
        <strain evidence="1">MC_266_E_2016</strain>
    </source>
</reference>
<evidence type="ECO:0000313" key="2">
    <source>
        <dbReference type="Proteomes" id="UP001222434"/>
    </source>
</evidence>
<reference evidence="1" key="2">
    <citation type="journal article" date="2022" name="J. Evol. Biol.">
        <title>Pre- and post-association barriers to host switching in sympatric mutualists.</title>
        <authorList>
            <person name="Dinges Z.M."/>
            <person name="Phillips R.K."/>
            <person name="Lively C.M."/>
            <person name="Bashey F."/>
        </authorList>
    </citation>
    <scope>NUCLEOTIDE SEQUENCE</scope>
    <source>
        <strain evidence="1">MC_266_E_2016</strain>
    </source>
</reference>
<accession>A0AAJ1N7N7</accession>
<protein>
    <submittedName>
        <fullName evidence="1">Uncharacterized protein</fullName>
    </submittedName>
</protein>
<sequence>MRKNYDCDCAMVIDDHLFFIELKSNGHPVHFNRYYQTLVNINGDHAGLGKNSSWIKQVTRYADYYATRPELVRNSLNLPAKWQPKGLHKMIITTSVLGDVYHQDGCFRLPRNVAGCNSSHITCSVVN</sequence>
<dbReference type="RefSeq" id="WP_274713930.1">
    <property type="nucleotide sequence ID" value="NZ_JAILSO010000156.1"/>
</dbReference>
<organism evidence="1 2">
    <name type="scientific">Xenorhabdus bovienii</name>
    <name type="common">Xenorhabdus nematophila subsp. bovienii</name>
    <dbReference type="NCBI Taxonomy" id="40576"/>
    <lineage>
        <taxon>Bacteria</taxon>
        <taxon>Pseudomonadati</taxon>
        <taxon>Pseudomonadota</taxon>
        <taxon>Gammaproteobacteria</taxon>
        <taxon>Enterobacterales</taxon>
        <taxon>Morganellaceae</taxon>
        <taxon>Xenorhabdus</taxon>
    </lineage>
</organism>
<evidence type="ECO:0000313" key="1">
    <source>
        <dbReference type="EMBL" id="MDE1480566.1"/>
    </source>
</evidence>
<proteinExistence type="predicted"/>
<name>A0AAJ1N7N7_XENBV</name>
<dbReference type="Proteomes" id="UP001222434">
    <property type="component" value="Unassembled WGS sequence"/>
</dbReference>
<comment type="caution">
    <text evidence="1">The sequence shown here is derived from an EMBL/GenBank/DDBJ whole genome shotgun (WGS) entry which is preliminary data.</text>
</comment>
<dbReference type="AlphaFoldDB" id="A0AAJ1N7N7"/>
<gene>
    <name evidence="1" type="ORF">KKJ01_20800</name>
</gene>
<dbReference type="EMBL" id="JAILSO010000156">
    <property type="protein sequence ID" value="MDE1480566.1"/>
    <property type="molecule type" value="Genomic_DNA"/>
</dbReference>